<evidence type="ECO:0000313" key="5">
    <source>
        <dbReference type="EMBL" id="TCP64352.1"/>
    </source>
</evidence>
<dbReference type="RefSeq" id="WP_165876369.1">
    <property type="nucleotide sequence ID" value="NZ_JAOQNU010000010.1"/>
</dbReference>
<evidence type="ECO:0000259" key="3">
    <source>
        <dbReference type="PROSITE" id="PS51192"/>
    </source>
</evidence>
<name>A0A4R2RKD3_9FIRM</name>
<dbReference type="InterPro" id="IPR038718">
    <property type="entry name" value="SNF2-like_sf"/>
</dbReference>
<evidence type="ECO:0000256" key="2">
    <source>
        <dbReference type="SAM" id="Coils"/>
    </source>
</evidence>
<comment type="caution">
    <text evidence="5">The sequence shown here is derived from an EMBL/GenBank/DDBJ whole genome shotgun (WGS) entry which is preliminary data.</text>
</comment>
<keyword evidence="5" id="KW-0547">Nucleotide-binding</keyword>
<dbReference type="Pfam" id="PF12419">
    <property type="entry name" value="DUF3670"/>
    <property type="match status" value="1"/>
</dbReference>
<dbReference type="InterPro" id="IPR027417">
    <property type="entry name" value="P-loop_NTPase"/>
</dbReference>
<dbReference type="CDD" id="cd18012">
    <property type="entry name" value="DEXQc_arch_SWI2_SNF2"/>
    <property type="match status" value="1"/>
</dbReference>
<dbReference type="SMART" id="SM00490">
    <property type="entry name" value="HELICc"/>
    <property type="match status" value="1"/>
</dbReference>
<dbReference type="PROSITE" id="PS51194">
    <property type="entry name" value="HELICASE_CTER"/>
    <property type="match status" value="1"/>
</dbReference>
<dbReference type="GO" id="GO:0016787">
    <property type="term" value="F:hydrolase activity"/>
    <property type="evidence" value="ECO:0007669"/>
    <property type="project" value="UniProtKB-KW"/>
</dbReference>
<dbReference type="Proteomes" id="UP000294813">
    <property type="component" value="Unassembled WGS sequence"/>
</dbReference>
<dbReference type="AlphaFoldDB" id="A0A4R2RKD3"/>
<evidence type="ECO:0000256" key="1">
    <source>
        <dbReference type="ARBA" id="ARBA00022801"/>
    </source>
</evidence>
<dbReference type="InterPro" id="IPR022138">
    <property type="entry name" value="DUF3670"/>
</dbReference>
<dbReference type="FunFam" id="3.40.50.300:FF:000533">
    <property type="entry name" value="Helicase, Snf2 family"/>
    <property type="match status" value="1"/>
</dbReference>
<sequence length="948" mass="108528">MSDRQLILTLQEHDAGFTLEVRIAAGQGLSWHDETIPLLIEQLFAWHAPSFYGTALTGHREGDRLRIELSPLTALEFLLDRTSIGTITWLWQPEPVLWREQAQALRRALREAWWKPDYLAWKKGKIGWTVAWPEDEPCPVDPSGLNRWLTGCLDELRRGEPLPESIGQPVEALFSTRGDQEEDLFGDESTWLEAMGWLRDLAPLRTCLQLLEPEQTDGPWGMQVLLQDRTDPGQIQAWPPTPGDPWMLAWAPDEERIRRDTERWCHLVPTLALPNSTAPYGHLPRQIDEAAAWEFLNEGSLRLLQAGYTVFLPKWWEEIRRLSPTLRVSTRTTRTGGGESLFGLDQIIRFDWRLAIGDVEISEEEFNRLTQQKRHLYRIRGKWVQLDPAWMRQIMALAQQRPAGMSLGELLQMHLQPKGQESAGDEAQLLPVEFDFDKPLEALTRRLTGEEGIPLLPVPAGFQGELRPYQQRGYSWLLFLRQFGLGGCLADDMGLGKTIQWIAYLLYIQEQEKPDHPALLVCPTSVLGNWQKELERFAPELKVLLHYGPQRCRGESFAATVSNYDLVLTSYTLLHLDQEEWVKVPWTSICLDEAQNIKNTYTKHAAAARRLAGRHRIALTGTPMENRLTELWSIMDFLNPGYLGSLSRFQRRFAQAVERRRESEAIAQVQKWVRPFILRRVKQDPAIELDLPNKQEMPEYVHLTSEQASLYETVLADLNERLEETRGIARRGLILGTLTRLKQVCDHPQILLKDGGSRSAAERSGKLSRLVEMVVELRQEGDRCLIFTQFVEVGELIRQTLAEELQEEVFFLHGGTPRAQREQLIAAFQNETELVSGVLVLSLKAGGVGLNLTAANHVFHFDRWWNPAVENQATDRAYRIGQSRPVQVHKLITLGTLEERIDEMIERKQGLNDQIVGASEAWLTELSGSELRDLLALRRQWIQEEGAD</sequence>
<dbReference type="InterPro" id="IPR001650">
    <property type="entry name" value="Helicase_C-like"/>
</dbReference>
<protein>
    <submittedName>
        <fullName evidence="5">SNF2 family DNA or RNA helicase</fullName>
    </submittedName>
</protein>
<dbReference type="InterPro" id="IPR014001">
    <property type="entry name" value="Helicase_ATP-bd"/>
</dbReference>
<keyword evidence="6" id="KW-1185">Reference proteome</keyword>
<keyword evidence="2" id="KW-0175">Coiled coil</keyword>
<dbReference type="Pfam" id="PF00271">
    <property type="entry name" value="Helicase_C"/>
    <property type="match status" value="1"/>
</dbReference>
<dbReference type="CDD" id="cd18793">
    <property type="entry name" value="SF2_C_SNF"/>
    <property type="match status" value="1"/>
</dbReference>
<dbReference type="SUPFAM" id="SSF52540">
    <property type="entry name" value="P-loop containing nucleoside triphosphate hydrolases"/>
    <property type="match status" value="2"/>
</dbReference>
<evidence type="ECO:0000259" key="4">
    <source>
        <dbReference type="PROSITE" id="PS51194"/>
    </source>
</evidence>
<dbReference type="Pfam" id="PF00176">
    <property type="entry name" value="SNF2-rel_dom"/>
    <property type="match status" value="1"/>
</dbReference>
<dbReference type="GO" id="GO:0005524">
    <property type="term" value="F:ATP binding"/>
    <property type="evidence" value="ECO:0007669"/>
    <property type="project" value="InterPro"/>
</dbReference>
<dbReference type="GO" id="GO:0004386">
    <property type="term" value="F:helicase activity"/>
    <property type="evidence" value="ECO:0007669"/>
    <property type="project" value="UniProtKB-KW"/>
</dbReference>
<reference evidence="5 6" key="1">
    <citation type="submission" date="2019-03" db="EMBL/GenBank/DDBJ databases">
        <title>Genomic Encyclopedia of Type Strains, Phase IV (KMG-IV): sequencing the most valuable type-strain genomes for metagenomic binning, comparative biology and taxonomic classification.</title>
        <authorList>
            <person name="Goeker M."/>
        </authorList>
    </citation>
    <scope>NUCLEOTIDE SEQUENCE [LARGE SCALE GENOMIC DNA]</scope>
    <source>
        <strain evidence="5 6">DSM 11170</strain>
    </source>
</reference>
<evidence type="ECO:0000313" key="6">
    <source>
        <dbReference type="Proteomes" id="UP000294813"/>
    </source>
</evidence>
<feature type="coiled-coil region" evidence="2">
    <location>
        <begin position="894"/>
        <end position="921"/>
    </location>
</feature>
<feature type="domain" description="Helicase ATP-binding" evidence="3">
    <location>
        <begin position="478"/>
        <end position="641"/>
    </location>
</feature>
<dbReference type="InterPro" id="IPR000330">
    <property type="entry name" value="SNF2_N"/>
</dbReference>
<dbReference type="Gene3D" id="3.40.50.10810">
    <property type="entry name" value="Tandem AAA-ATPase domain"/>
    <property type="match status" value="1"/>
</dbReference>
<accession>A0A4R2RKD3</accession>
<dbReference type="PROSITE" id="PS51192">
    <property type="entry name" value="HELICASE_ATP_BIND_1"/>
    <property type="match status" value="1"/>
</dbReference>
<keyword evidence="5" id="KW-0347">Helicase</keyword>
<dbReference type="EMBL" id="SLXT01000010">
    <property type="protein sequence ID" value="TCP64352.1"/>
    <property type="molecule type" value="Genomic_DNA"/>
</dbReference>
<organism evidence="5 6">
    <name type="scientific">Heliophilum fasciatum</name>
    <dbReference type="NCBI Taxonomy" id="35700"/>
    <lineage>
        <taxon>Bacteria</taxon>
        <taxon>Bacillati</taxon>
        <taxon>Bacillota</taxon>
        <taxon>Clostridia</taxon>
        <taxon>Eubacteriales</taxon>
        <taxon>Heliobacteriaceae</taxon>
        <taxon>Heliophilum</taxon>
    </lineage>
</organism>
<keyword evidence="1" id="KW-0378">Hydrolase</keyword>
<keyword evidence="5" id="KW-0067">ATP-binding</keyword>
<feature type="domain" description="Helicase C-terminal" evidence="4">
    <location>
        <begin position="769"/>
        <end position="927"/>
    </location>
</feature>
<dbReference type="Gene3D" id="3.40.50.300">
    <property type="entry name" value="P-loop containing nucleotide triphosphate hydrolases"/>
    <property type="match status" value="1"/>
</dbReference>
<dbReference type="InterPro" id="IPR049730">
    <property type="entry name" value="SNF2/RAD54-like_C"/>
</dbReference>
<dbReference type="PANTHER" id="PTHR10799">
    <property type="entry name" value="SNF2/RAD54 HELICASE FAMILY"/>
    <property type="match status" value="1"/>
</dbReference>
<dbReference type="SMART" id="SM00487">
    <property type="entry name" value="DEXDc"/>
    <property type="match status" value="1"/>
</dbReference>
<proteinExistence type="predicted"/>
<gene>
    <name evidence="5" type="ORF">EDD73_11051</name>
</gene>